<proteinExistence type="predicted"/>
<reference evidence="1 2" key="1">
    <citation type="journal article" date="2023" name="Nucleic Acids Res.">
        <title>The hologenome of Daphnia magna reveals possible DNA methylation and microbiome-mediated evolution of the host genome.</title>
        <authorList>
            <person name="Chaturvedi A."/>
            <person name="Li X."/>
            <person name="Dhandapani V."/>
            <person name="Marshall H."/>
            <person name="Kissane S."/>
            <person name="Cuenca-Cambronero M."/>
            <person name="Asole G."/>
            <person name="Calvet F."/>
            <person name="Ruiz-Romero M."/>
            <person name="Marangio P."/>
            <person name="Guigo R."/>
            <person name="Rago D."/>
            <person name="Mirbahai L."/>
            <person name="Eastwood N."/>
            <person name="Colbourne J.K."/>
            <person name="Zhou J."/>
            <person name="Mallon E."/>
            <person name="Orsini L."/>
        </authorList>
    </citation>
    <scope>NUCLEOTIDE SEQUENCE [LARGE SCALE GENOMIC DNA]</scope>
    <source>
        <strain evidence="1">LRV0_1</strain>
    </source>
</reference>
<evidence type="ECO:0000313" key="2">
    <source>
        <dbReference type="Proteomes" id="UP001234178"/>
    </source>
</evidence>
<dbReference type="EMBL" id="JAOYFB010000036">
    <property type="protein sequence ID" value="KAK4020565.1"/>
    <property type="molecule type" value="Genomic_DNA"/>
</dbReference>
<organism evidence="1 2">
    <name type="scientific">Daphnia magna</name>
    <dbReference type="NCBI Taxonomy" id="35525"/>
    <lineage>
        <taxon>Eukaryota</taxon>
        <taxon>Metazoa</taxon>
        <taxon>Ecdysozoa</taxon>
        <taxon>Arthropoda</taxon>
        <taxon>Crustacea</taxon>
        <taxon>Branchiopoda</taxon>
        <taxon>Diplostraca</taxon>
        <taxon>Cladocera</taxon>
        <taxon>Anomopoda</taxon>
        <taxon>Daphniidae</taxon>
        <taxon>Daphnia</taxon>
    </lineage>
</organism>
<comment type="caution">
    <text evidence="1">The sequence shown here is derived from an EMBL/GenBank/DDBJ whole genome shotgun (WGS) entry which is preliminary data.</text>
</comment>
<name>A0ABR0A612_9CRUS</name>
<dbReference type="Proteomes" id="UP001234178">
    <property type="component" value="Unassembled WGS sequence"/>
</dbReference>
<sequence length="183" mass="21017">MFEIKERTKLLDSADNHATGNDNTIGLSNGEKDINFALVLIDPWSLHYGYFHTQIRGSCREYHSHGFHDSGRGNGPRLQRRRSPLHIEFIDRLLGLFRSLLYSQWRHGSEYAYWNLEVDALVVLGCLKRDSQNIAIELKVMYGPYQQCANDALLKNTNPSENILIEIMEMSAIHGELHNDGFI</sequence>
<evidence type="ECO:0000313" key="1">
    <source>
        <dbReference type="EMBL" id="KAK4020565.1"/>
    </source>
</evidence>
<accession>A0ABR0A612</accession>
<protein>
    <submittedName>
        <fullName evidence="1">Uncharacterized protein</fullName>
    </submittedName>
</protein>
<keyword evidence="2" id="KW-1185">Reference proteome</keyword>
<gene>
    <name evidence="1" type="ORF">OUZ56_002530</name>
</gene>